<evidence type="ECO:0000313" key="1">
    <source>
        <dbReference type="EMBL" id="GBP65169.1"/>
    </source>
</evidence>
<organism evidence="1 2">
    <name type="scientific">Eumeta variegata</name>
    <name type="common">Bagworm moth</name>
    <name type="synonym">Eumeta japonica</name>
    <dbReference type="NCBI Taxonomy" id="151549"/>
    <lineage>
        <taxon>Eukaryota</taxon>
        <taxon>Metazoa</taxon>
        <taxon>Ecdysozoa</taxon>
        <taxon>Arthropoda</taxon>
        <taxon>Hexapoda</taxon>
        <taxon>Insecta</taxon>
        <taxon>Pterygota</taxon>
        <taxon>Neoptera</taxon>
        <taxon>Endopterygota</taxon>
        <taxon>Lepidoptera</taxon>
        <taxon>Glossata</taxon>
        <taxon>Ditrysia</taxon>
        <taxon>Tineoidea</taxon>
        <taxon>Psychidae</taxon>
        <taxon>Oiketicinae</taxon>
        <taxon>Eumeta</taxon>
    </lineage>
</organism>
<proteinExistence type="predicted"/>
<dbReference type="EMBL" id="BGZK01000921">
    <property type="protein sequence ID" value="GBP65169.1"/>
    <property type="molecule type" value="Genomic_DNA"/>
</dbReference>
<reference evidence="1 2" key="1">
    <citation type="journal article" date="2019" name="Commun. Biol.">
        <title>The bagworm genome reveals a unique fibroin gene that provides high tensile strength.</title>
        <authorList>
            <person name="Kono N."/>
            <person name="Nakamura H."/>
            <person name="Ohtoshi R."/>
            <person name="Tomita M."/>
            <person name="Numata K."/>
            <person name="Arakawa K."/>
        </authorList>
    </citation>
    <scope>NUCLEOTIDE SEQUENCE [LARGE SCALE GENOMIC DNA]</scope>
</reference>
<name>A0A4C1XSK6_EUMVA</name>
<dbReference type="Proteomes" id="UP000299102">
    <property type="component" value="Unassembled WGS sequence"/>
</dbReference>
<protein>
    <submittedName>
        <fullName evidence="1">Uncharacterized protein</fullName>
    </submittedName>
</protein>
<keyword evidence="2" id="KW-1185">Reference proteome</keyword>
<sequence>MAEGINTSTFLEDDKKFPRAGFLELLPTHKYKPGPKAFTIQSQARKNTWELAALNLREDSYGLLPLNNVRSQSEEVEQRHATVAASCRKQNSEELSWLNVERYIARTLFYTRSVLGDATIGSRHEKRYERHELDDFKVRRCTTENPIRAENLLAYREEITKLGYVTAHRIDLSSLTLVLGQREGLTAKRLNLKYNIGGGYGSTVRRIKPDTTSTHSGDSFLKF</sequence>
<comment type="caution">
    <text evidence="1">The sequence shown here is derived from an EMBL/GenBank/DDBJ whole genome shotgun (WGS) entry which is preliminary data.</text>
</comment>
<gene>
    <name evidence="1" type="ORF">EVAR_48646_1</name>
</gene>
<evidence type="ECO:0000313" key="2">
    <source>
        <dbReference type="Proteomes" id="UP000299102"/>
    </source>
</evidence>
<dbReference type="AlphaFoldDB" id="A0A4C1XSK6"/>
<accession>A0A4C1XSK6</accession>